<dbReference type="SUPFAM" id="SSF54534">
    <property type="entry name" value="FKBP-like"/>
    <property type="match status" value="1"/>
</dbReference>
<keyword evidence="8" id="KW-1185">Reference proteome</keyword>
<sequence>MKSGNKIVMDQFMRRETDPQPPADEWLDIFRSNLIMKKVLQAGGGRDSMPQPGQIVKINLKTRPLDGTLVEELSELSFTLGAGEVIRALDVAVQLMGMGEKALILVPSKAEFEITLLEATDAPDLKLLPPTEIDLATCKREQGNVLDQRRDLKPLNNTIRDEVSMMMKKHSEDDEKMLENPSSTHKHQAMDEKMLENPSSAHKHQAMDEKMLENPSSTHKHQAMDEKMLENPSSTHKHQAMDEKMLEDSSSTHKHQAMDEKMLENPSSTHKHQAMDEKMLEDPSSTHKHQAMDEKMLEDSSSTHKHQAMDEKMLENPSSTHKHQAMDEKMLENPSSTHKHQAMDEKMLENPSSTHKHQAMDEKMLEDPSSTHKHQAMDEKRLEDPSSTHKHQAKSAWGLSWKWLLGATAVAIGGIALSVAIYARK</sequence>
<evidence type="ECO:0000256" key="3">
    <source>
        <dbReference type="PROSITE-ProRule" id="PRU00277"/>
    </source>
</evidence>
<dbReference type="AlphaFoldDB" id="A0A8C5N798"/>
<dbReference type="GO" id="GO:0005740">
    <property type="term" value="C:mitochondrial envelope"/>
    <property type="evidence" value="ECO:0007669"/>
    <property type="project" value="TreeGrafter"/>
</dbReference>
<name>A0A8C5N798_GOUWI</name>
<evidence type="ECO:0000256" key="4">
    <source>
        <dbReference type="SAM" id="MobiDB-lite"/>
    </source>
</evidence>
<feature type="transmembrane region" description="Helical" evidence="5">
    <location>
        <begin position="403"/>
        <end position="423"/>
    </location>
</feature>
<evidence type="ECO:0000313" key="7">
    <source>
        <dbReference type="Ensembl" id="ENSGWIP00000034165.1"/>
    </source>
</evidence>
<evidence type="ECO:0000259" key="6">
    <source>
        <dbReference type="PROSITE" id="PS50059"/>
    </source>
</evidence>
<dbReference type="InterPro" id="IPR001179">
    <property type="entry name" value="PPIase_FKBP_dom"/>
</dbReference>
<dbReference type="EC" id="5.2.1.8" evidence="3"/>
<keyword evidence="5" id="KW-1133">Transmembrane helix</keyword>
<dbReference type="PANTHER" id="PTHR46512:SF3">
    <property type="entry name" value="PEPTIDYL-PROLYL CIS-TRANS ISOMERASE FKBP8"/>
    <property type="match status" value="1"/>
</dbReference>
<organism evidence="7 8">
    <name type="scientific">Gouania willdenowi</name>
    <name type="common">Blunt-snouted clingfish</name>
    <name type="synonym">Lepadogaster willdenowi</name>
    <dbReference type="NCBI Taxonomy" id="441366"/>
    <lineage>
        <taxon>Eukaryota</taxon>
        <taxon>Metazoa</taxon>
        <taxon>Chordata</taxon>
        <taxon>Craniata</taxon>
        <taxon>Vertebrata</taxon>
        <taxon>Euteleostomi</taxon>
        <taxon>Actinopterygii</taxon>
        <taxon>Neopterygii</taxon>
        <taxon>Teleostei</taxon>
        <taxon>Neoteleostei</taxon>
        <taxon>Acanthomorphata</taxon>
        <taxon>Ovalentaria</taxon>
        <taxon>Blenniimorphae</taxon>
        <taxon>Blenniiformes</taxon>
        <taxon>Gobiesocoidei</taxon>
        <taxon>Gobiesocidae</taxon>
        <taxon>Gobiesocinae</taxon>
        <taxon>Gouania</taxon>
    </lineage>
</organism>
<feature type="region of interest" description="Disordered" evidence="4">
    <location>
        <begin position="366"/>
        <end position="389"/>
    </location>
</feature>
<dbReference type="PROSITE" id="PS50059">
    <property type="entry name" value="FKBP_PPIASE"/>
    <property type="match status" value="1"/>
</dbReference>
<evidence type="ECO:0000256" key="1">
    <source>
        <dbReference type="ARBA" id="ARBA00022737"/>
    </source>
</evidence>
<dbReference type="GO" id="GO:0044183">
    <property type="term" value="F:protein folding chaperone"/>
    <property type="evidence" value="ECO:0007669"/>
    <property type="project" value="TreeGrafter"/>
</dbReference>
<reference evidence="7" key="1">
    <citation type="submission" date="2025-08" db="UniProtKB">
        <authorList>
            <consortium name="Ensembl"/>
        </authorList>
    </citation>
    <scope>IDENTIFICATION</scope>
</reference>
<evidence type="ECO:0000313" key="8">
    <source>
        <dbReference type="Proteomes" id="UP000694680"/>
    </source>
</evidence>
<accession>A0A8C5N798</accession>
<dbReference type="InterPro" id="IPR046357">
    <property type="entry name" value="PPIase_dom_sf"/>
</dbReference>
<keyword evidence="5" id="KW-0472">Membrane</keyword>
<dbReference type="GO" id="GO:0012505">
    <property type="term" value="C:endomembrane system"/>
    <property type="evidence" value="ECO:0007669"/>
    <property type="project" value="TreeGrafter"/>
</dbReference>
<feature type="domain" description="PPIase FKBP-type" evidence="6">
    <location>
        <begin position="53"/>
        <end position="112"/>
    </location>
</feature>
<keyword evidence="2" id="KW-0802">TPR repeat</keyword>
<protein>
    <recommendedName>
        <fullName evidence="3">peptidylprolyl isomerase</fullName>
        <ecNumber evidence="3">5.2.1.8</ecNumber>
    </recommendedName>
</protein>
<dbReference type="PANTHER" id="PTHR46512">
    <property type="entry name" value="PEPTIDYLPROLYL ISOMERASE"/>
    <property type="match status" value="1"/>
</dbReference>
<feature type="region of interest" description="Disordered" evidence="4">
    <location>
        <begin position="171"/>
        <end position="202"/>
    </location>
</feature>
<dbReference type="InterPro" id="IPR050754">
    <property type="entry name" value="FKBP4/5/8-like"/>
</dbReference>
<dbReference type="GO" id="GO:0005829">
    <property type="term" value="C:cytosol"/>
    <property type="evidence" value="ECO:0007669"/>
    <property type="project" value="TreeGrafter"/>
</dbReference>
<dbReference type="Gene3D" id="3.10.50.40">
    <property type="match status" value="1"/>
</dbReference>
<keyword evidence="3" id="KW-0697">Rotamase</keyword>
<dbReference type="Ensembl" id="ENSGWIT00000037245.1">
    <property type="protein sequence ID" value="ENSGWIP00000034165.1"/>
    <property type="gene ID" value="ENSGWIG00000017656.1"/>
</dbReference>
<comment type="catalytic activity">
    <reaction evidence="3">
        <text>[protein]-peptidylproline (omega=180) = [protein]-peptidylproline (omega=0)</text>
        <dbReference type="Rhea" id="RHEA:16237"/>
        <dbReference type="Rhea" id="RHEA-COMP:10747"/>
        <dbReference type="Rhea" id="RHEA-COMP:10748"/>
        <dbReference type="ChEBI" id="CHEBI:83833"/>
        <dbReference type="ChEBI" id="CHEBI:83834"/>
        <dbReference type="EC" id="5.2.1.8"/>
    </reaction>
</comment>
<reference evidence="7" key="2">
    <citation type="submission" date="2025-09" db="UniProtKB">
        <authorList>
            <consortium name="Ensembl"/>
        </authorList>
    </citation>
    <scope>IDENTIFICATION</scope>
</reference>
<dbReference type="GO" id="GO:0003755">
    <property type="term" value="F:peptidyl-prolyl cis-trans isomerase activity"/>
    <property type="evidence" value="ECO:0007669"/>
    <property type="project" value="UniProtKB-KW"/>
</dbReference>
<dbReference type="GO" id="GO:0016020">
    <property type="term" value="C:membrane"/>
    <property type="evidence" value="ECO:0007669"/>
    <property type="project" value="TreeGrafter"/>
</dbReference>
<keyword evidence="1" id="KW-0677">Repeat</keyword>
<dbReference type="Pfam" id="PF00254">
    <property type="entry name" value="FKBP_C"/>
    <property type="match status" value="1"/>
</dbReference>
<keyword evidence="5" id="KW-0812">Transmembrane</keyword>
<proteinExistence type="predicted"/>
<evidence type="ECO:0000256" key="2">
    <source>
        <dbReference type="ARBA" id="ARBA00022803"/>
    </source>
</evidence>
<feature type="compositionally biased region" description="Basic and acidic residues" evidence="4">
    <location>
        <begin position="366"/>
        <end position="387"/>
    </location>
</feature>
<keyword evidence="3" id="KW-0413">Isomerase</keyword>
<dbReference type="Proteomes" id="UP000694680">
    <property type="component" value="Unassembled WGS sequence"/>
</dbReference>
<evidence type="ECO:0000256" key="5">
    <source>
        <dbReference type="SAM" id="Phobius"/>
    </source>
</evidence>
<dbReference type="GO" id="GO:0043066">
    <property type="term" value="P:negative regulation of apoptotic process"/>
    <property type="evidence" value="ECO:0007669"/>
    <property type="project" value="TreeGrafter"/>
</dbReference>